<dbReference type="RefSeq" id="WP_319689142.1">
    <property type="nucleotide sequence ID" value="NZ_JARAWN010000009.1"/>
</dbReference>
<gene>
    <name evidence="2" type="ORF">PV367_03040</name>
</gene>
<dbReference type="AlphaFoldDB" id="A0AAJ2PKP8"/>
<evidence type="ECO:0000313" key="2">
    <source>
        <dbReference type="EMBL" id="MDX3128796.1"/>
    </source>
</evidence>
<evidence type="ECO:0000256" key="1">
    <source>
        <dbReference type="SAM" id="MobiDB-lite"/>
    </source>
</evidence>
<comment type="caution">
    <text evidence="2">The sequence shown here is derived from an EMBL/GenBank/DDBJ whole genome shotgun (WGS) entry which is preliminary data.</text>
</comment>
<reference evidence="2" key="1">
    <citation type="journal article" date="2023" name="Microb. Genom.">
        <title>Mesoterricola silvestris gen. nov., sp. nov., Mesoterricola sediminis sp. nov., Geothrix oryzae sp. nov., Geothrix edaphica sp. nov., Geothrix rubra sp. nov., and Geothrix limicola sp. nov., six novel members of Acidobacteriota isolated from soils.</title>
        <authorList>
            <person name="Weisberg A.J."/>
            <person name="Pearce E."/>
            <person name="Kramer C.G."/>
            <person name="Chang J.H."/>
            <person name="Clarke C.R."/>
        </authorList>
    </citation>
    <scope>NUCLEOTIDE SEQUENCE</scope>
    <source>
        <strain evidence="2">ND06-05F</strain>
    </source>
</reference>
<accession>A0AAJ2PKP8</accession>
<protein>
    <submittedName>
        <fullName evidence="2">Uncharacterized protein</fullName>
    </submittedName>
</protein>
<organism evidence="2 3">
    <name type="scientific">Streptomyces europaeiscabiei</name>
    <dbReference type="NCBI Taxonomy" id="146819"/>
    <lineage>
        <taxon>Bacteria</taxon>
        <taxon>Bacillati</taxon>
        <taxon>Actinomycetota</taxon>
        <taxon>Actinomycetes</taxon>
        <taxon>Kitasatosporales</taxon>
        <taxon>Streptomycetaceae</taxon>
        <taxon>Streptomyces</taxon>
    </lineage>
</organism>
<dbReference type="Proteomes" id="UP001273589">
    <property type="component" value="Unassembled WGS sequence"/>
</dbReference>
<sequence>MPHRSPSPGEASRSPTVLAIVGLRPGERHLVDDSYETGYKVESAWFTGFAVPANGKPLPGTGMFTLESFARPAGSAERSDRRRAAQRPIGTTRVEIRT</sequence>
<feature type="region of interest" description="Disordered" evidence="1">
    <location>
        <begin position="72"/>
        <end position="98"/>
    </location>
</feature>
<dbReference type="EMBL" id="JARAWN010000009">
    <property type="protein sequence ID" value="MDX3128796.1"/>
    <property type="molecule type" value="Genomic_DNA"/>
</dbReference>
<proteinExistence type="predicted"/>
<name>A0AAJ2PKP8_9ACTN</name>
<evidence type="ECO:0000313" key="3">
    <source>
        <dbReference type="Proteomes" id="UP001273589"/>
    </source>
</evidence>